<dbReference type="OrthoDB" id="274944at2759"/>
<dbReference type="GeneID" id="93647952"/>
<dbReference type="AlphaFoldDB" id="A0A177EJM3"/>
<dbReference type="SMART" id="SM00651">
    <property type="entry name" value="Sm"/>
    <property type="match status" value="1"/>
</dbReference>
<evidence type="ECO:0000259" key="3">
    <source>
        <dbReference type="SMART" id="SM00651"/>
    </source>
</evidence>
<dbReference type="GO" id="GO:0097526">
    <property type="term" value="C:spliceosomal tri-snRNP complex"/>
    <property type="evidence" value="ECO:0007669"/>
    <property type="project" value="TreeGrafter"/>
</dbReference>
<organism evidence="4 5">
    <name type="scientific">Nematocida displodere</name>
    <dbReference type="NCBI Taxonomy" id="1805483"/>
    <lineage>
        <taxon>Eukaryota</taxon>
        <taxon>Fungi</taxon>
        <taxon>Fungi incertae sedis</taxon>
        <taxon>Microsporidia</taxon>
        <taxon>Nematocida</taxon>
    </lineage>
</organism>
<dbReference type="PANTHER" id="PTHR10553:SF5">
    <property type="entry name" value="U6 SNRNA-ASSOCIATED SM-LIKE PROTEIN LSM7"/>
    <property type="match status" value="1"/>
</dbReference>
<dbReference type="VEuPathDB" id="MicrosporidiaDB:NEDG_01602"/>
<gene>
    <name evidence="4" type="ORF">NEDG_01602</name>
</gene>
<keyword evidence="5" id="KW-1185">Reference proteome</keyword>
<dbReference type="RefSeq" id="XP_067544910.1">
    <property type="nucleotide sequence ID" value="XM_067689020.1"/>
</dbReference>
<evidence type="ECO:0000256" key="2">
    <source>
        <dbReference type="ARBA" id="ARBA00023274"/>
    </source>
</evidence>
<dbReference type="GO" id="GO:0005688">
    <property type="term" value="C:U6 snRNP"/>
    <property type="evidence" value="ECO:0007669"/>
    <property type="project" value="TreeGrafter"/>
</dbReference>
<dbReference type="STRING" id="1805483.A0A177EJM3"/>
<dbReference type="GO" id="GO:0005689">
    <property type="term" value="C:U12-type spliceosomal complex"/>
    <property type="evidence" value="ECO:0007669"/>
    <property type="project" value="TreeGrafter"/>
</dbReference>
<feature type="domain" description="Sm" evidence="3">
    <location>
        <begin position="13"/>
        <end position="87"/>
    </location>
</feature>
<dbReference type="InterPro" id="IPR010920">
    <property type="entry name" value="LSM_dom_sf"/>
</dbReference>
<evidence type="ECO:0000313" key="5">
    <source>
        <dbReference type="Proteomes" id="UP000185944"/>
    </source>
</evidence>
<dbReference type="Proteomes" id="UP000185944">
    <property type="component" value="Unassembled WGS sequence"/>
</dbReference>
<keyword evidence="2" id="KW-0687">Ribonucleoprotein</keyword>
<dbReference type="Pfam" id="PF01423">
    <property type="entry name" value="LSM"/>
    <property type="match status" value="1"/>
</dbReference>
<dbReference type="GO" id="GO:0003723">
    <property type="term" value="F:RNA binding"/>
    <property type="evidence" value="ECO:0007669"/>
    <property type="project" value="TreeGrafter"/>
</dbReference>
<evidence type="ECO:0000256" key="1">
    <source>
        <dbReference type="ARBA" id="ARBA00006850"/>
    </source>
</evidence>
<reference evidence="4 5" key="1">
    <citation type="submission" date="2016-02" db="EMBL/GenBank/DDBJ databases">
        <title>Discovery of a natural microsporidian pathogen with a broad tissue tropism in Caenorhabditis elegans.</title>
        <authorList>
            <person name="Luallen R.J."/>
            <person name="Reinke A.W."/>
            <person name="Tong L."/>
            <person name="Botts M.R."/>
            <person name="Felix M.-A."/>
            <person name="Troemel E.R."/>
        </authorList>
    </citation>
    <scope>NUCLEOTIDE SEQUENCE [LARGE SCALE GENOMIC DNA]</scope>
    <source>
        <strain evidence="4 5">JUm2807</strain>
    </source>
</reference>
<name>A0A177EJM3_9MICR</name>
<sequence length="89" mass="9998">MKDDKGGKREQVFDLERYSGKIVQISFFGGIQVCGRLKGYDQILNIVLENAKMTKTPDTECPEVEALFNEKPSTFMCKGTSICSIDLLE</sequence>
<dbReference type="EMBL" id="LTDL01000021">
    <property type="protein sequence ID" value="OAG31189.1"/>
    <property type="molecule type" value="Genomic_DNA"/>
</dbReference>
<dbReference type="GO" id="GO:0071013">
    <property type="term" value="C:catalytic step 2 spliceosome"/>
    <property type="evidence" value="ECO:0007669"/>
    <property type="project" value="TreeGrafter"/>
</dbReference>
<evidence type="ECO:0000313" key="4">
    <source>
        <dbReference type="EMBL" id="OAG31189.1"/>
    </source>
</evidence>
<dbReference type="InterPro" id="IPR001163">
    <property type="entry name" value="Sm_dom_euk/arc"/>
</dbReference>
<accession>A0A177EJM3</accession>
<dbReference type="InterPro" id="IPR044641">
    <property type="entry name" value="Lsm7/SmG-like"/>
</dbReference>
<dbReference type="GO" id="GO:0071004">
    <property type="term" value="C:U2-type prespliceosome"/>
    <property type="evidence" value="ECO:0007669"/>
    <property type="project" value="TreeGrafter"/>
</dbReference>
<comment type="caution">
    <text evidence="4">The sequence shown here is derived from an EMBL/GenBank/DDBJ whole genome shotgun (WGS) entry which is preliminary data.</text>
</comment>
<protein>
    <submittedName>
        <fullName evidence="4">U6 snRNA-associated Sm-like protein LSm7</fullName>
    </submittedName>
</protein>
<dbReference type="SUPFAM" id="SSF50182">
    <property type="entry name" value="Sm-like ribonucleoproteins"/>
    <property type="match status" value="1"/>
</dbReference>
<comment type="similarity">
    <text evidence="1">Belongs to the snRNP Sm proteins family.</text>
</comment>
<proteinExistence type="inferred from homology"/>
<dbReference type="Gene3D" id="2.30.30.100">
    <property type="match status" value="1"/>
</dbReference>
<dbReference type="GO" id="GO:1990726">
    <property type="term" value="C:Lsm1-7-Pat1 complex"/>
    <property type="evidence" value="ECO:0007669"/>
    <property type="project" value="TreeGrafter"/>
</dbReference>
<dbReference type="PANTHER" id="PTHR10553">
    <property type="entry name" value="SMALL NUCLEAR RIBONUCLEOPROTEIN"/>
    <property type="match status" value="1"/>
</dbReference>